<evidence type="ECO:0000313" key="6">
    <source>
        <dbReference type="EMBL" id="MDN3710668.1"/>
    </source>
</evidence>
<accession>A0ABT8D1G5</accession>
<evidence type="ECO:0000313" key="7">
    <source>
        <dbReference type="Proteomes" id="UP001243846"/>
    </source>
</evidence>
<feature type="domain" description="Cytochrome c" evidence="5">
    <location>
        <begin position="97"/>
        <end position="185"/>
    </location>
</feature>
<dbReference type="Pfam" id="PF13442">
    <property type="entry name" value="Cytochrome_CBB3"/>
    <property type="match status" value="1"/>
</dbReference>
<dbReference type="PANTHER" id="PTHR35008">
    <property type="entry name" value="BLL4482 PROTEIN-RELATED"/>
    <property type="match status" value="1"/>
</dbReference>
<keyword evidence="7" id="KW-1185">Reference proteome</keyword>
<dbReference type="PANTHER" id="PTHR35008:SF8">
    <property type="entry name" value="ALCOHOL DEHYDROGENASE CYTOCHROME C SUBUNIT"/>
    <property type="match status" value="1"/>
</dbReference>
<protein>
    <submittedName>
        <fullName evidence="6">C-type cytochrome</fullName>
    </submittedName>
</protein>
<proteinExistence type="predicted"/>
<evidence type="ECO:0000256" key="2">
    <source>
        <dbReference type="ARBA" id="ARBA00022723"/>
    </source>
</evidence>
<gene>
    <name evidence="6" type="ORF">QWZ10_00400</name>
</gene>
<dbReference type="SUPFAM" id="SSF46626">
    <property type="entry name" value="Cytochrome c"/>
    <property type="match status" value="2"/>
</dbReference>
<dbReference type="InterPro" id="IPR009056">
    <property type="entry name" value="Cyt_c-like_dom"/>
</dbReference>
<dbReference type="PROSITE" id="PS51007">
    <property type="entry name" value="CYTC"/>
    <property type="match status" value="1"/>
</dbReference>
<keyword evidence="3 4" id="KW-0408">Iron</keyword>
<evidence type="ECO:0000256" key="4">
    <source>
        <dbReference type="PROSITE-ProRule" id="PRU00433"/>
    </source>
</evidence>
<comment type="caution">
    <text evidence="6">The sequence shown here is derived from an EMBL/GenBank/DDBJ whole genome shotgun (WGS) entry which is preliminary data.</text>
</comment>
<name>A0ABT8D1G5_9RHOB</name>
<keyword evidence="2 4" id="KW-0479">Metal-binding</keyword>
<evidence type="ECO:0000256" key="1">
    <source>
        <dbReference type="ARBA" id="ARBA00022617"/>
    </source>
</evidence>
<keyword evidence="1 4" id="KW-0349">Heme</keyword>
<evidence type="ECO:0000256" key="3">
    <source>
        <dbReference type="ARBA" id="ARBA00023004"/>
    </source>
</evidence>
<dbReference type="EMBL" id="JAUFRC010000001">
    <property type="protein sequence ID" value="MDN3710668.1"/>
    <property type="molecule type" value="Genomic_DNA"/>
</dbReference>
<evidence type="ECO:0000259" key="5">
    <source>
        <dbReference type="PROSITE" id="PS51007"/>
    </source>
</evidence>
<dbReference type="InterPro" id="IPR051459">
    <property type="entry name" value="Cytochrome_c-type_DH"/>
</dbReference>
<organism evidence="6 7">
    <name type="scientific">Paracoccus cavernae</name>
    <dbReference type="NCBI Taxonomy" id="1571207"/>
    <lineage>
        <taxon>Bacteria</taxon>
        <taxon>Pseudomonadati</taxon>
        <taxon>Pseudomonadota</taxon>
        <taxon>Alphaproteobacteria</taxon>
        <taxon>Rhodobacterales</taxon>
        <taxon>Paracoccaceae</taxon>
        <taxon>Paracoccus</taxon>
    </lineage>
</organism>
<sequence length="208" mass="21450">MVDSWTAPALTAANPSGVPWTQAEFARYLVTGAGTFHGVAAGPMGPVVHGGIAELPESDIAAIATYLGDIVGAPEADAQQSPVVLASIAAGKPDPAYRQALGERLYVSACASCHYSVPENGVTAARPDLGINSATREADPSNLIHVILDGVAVKEGSGGVVMPAYREALSDSQIAAIAEYLRASRTGLPAWENLDQRVADLRAHVGTH</sequence>
<dbReference type="InterPro" id="IPR036909">
    <property type="entry name" value="Cyt_c-like_dom_sf"/>
</dbReference>
<dbReference type="Proteomes" id="UP001243846">
    <property type="component" value="Unassembled WGS sequence"/>
</dbReference>
<dbReference type="Gene3D" id="1.10.760.10">
    <property type="entry name" value="Cytochrome c-like domain"/>
    <property type="match status" value="1"/>
</dbReference>
<reference evidence="7" key="1">
    <citation type="journal article" date="2019" name="Int. J. Syst. Evol. Microbiol.">
        <title>The Global Catalogue of Microorganisms (GCM) 10K type strain sequencing project: providing services to taxonomists for standard genome sequencing and annotation.</title>
        <authorList>
            <consortium name="The Broad Institute Genomics Platform"/>
            <consortium name="The Broad Institute Genome Sequencing Center for Infectious Disease"/>
            <person name="Wu L."/>
            <person name="Ma J."/>
        </authorList>
    </citation>
    <scope>NUCLEOTIDE SEQUENCE [LARGE SCALE GENOMIC DNA]</scope>
    <source>
        <strain evidence="7">CECT 8482</strain>
    </source>
</reference>